<dbReference type="AlphaFoldDB" id="A0AAV0VPD9"/>
<accession>A0AAV0VPD9</accession>
<gene>
    <name evidence="1" type="ORF">MEUPH1_LOCUS834</name>
</gene>
<name>A0AAV0VPD9_9HEMI</name>
<evidence type="ECO:0000313" key="1">
    <source>
        <dbReference type="EMBL" id="CAI6343591.1"/>
    </source>
</evidence>
<reference evidence="1 2" key="1">
    <citation type="submission" date="2023-01" db="EMBL/GenBank/DDBJ databases">
        <authorList>
            <person name="Whitehead M."/>
        </authorList>
    </citation>
    <scope>NUCLEOTIDE SEQUENCE [LARGE SCALE GENOMIC DNA]</scope>
</reference>
<keyword evidence="2" id="KW-1185">Reference proteome</keyword>
<evidence type="ECO:0000313" key="2">
    <source>
        <dbReference type="Proteomes" id="UP001160148"/>
    </source>
</evidence>
<dbReference type="EMBL" id="CARXXK010000001">
    <property type="protein sequence ID" value="CAI6343591.1"/>
    <property type="molecule type" value="Genomic_DNA"/>
</dbReference>
<sequence length="204" mass="23493">MNANQSLSTKREDIMSIFPDLRPAKFYPVPDVEAMPRQTHVQNAEDIVTRTDRTTQRGYISDADILGLDLYVKPPEPVYRRIQLPNYAGPAFRAAMAMVDASFNWPLVLTGENVIFDPTAVLEQAPPTPEVEERRTEDQILVERDDDPVTRRWCSDRNVSWMSESETGKADTKSQAKARRRTLWRRTKRFFGRMFCCGAYLSDE</sequence>
<comment type="caution">
    <text evidence="1">The sequence shown here is derived from an EMBL/GenBank/DDBJ whole genome shotgun (WGS) entry which is preliminary data.</text>
</comment>
<proteinExistence type="predicted"/>
<dbReference type="Proteomes" id="UP001160148">
    <property type="component" value="Unassembled WGS sequence"/>
</dbReference>
<protein>
    <submittedName>
        <fullName evidence="1">Uncharacterized protein</fullName>
    </submittedName>
</protein>
<organism evidence="1 2">
    <name type="scientific">Macrosiphum euphorbiae</name>
    <name type="common">potato aphid</name>
    <dbReference type="NCBI Taxonomy" id="13131"/>
    <lineage>
        <taxon>Eukaryota</taxon>
        <taxon>Metazoa</taxon>
        <taxon>Ecdysozoa</taxon>
        <taxon>Arthropoda</taxon>
        <taxon>Hexapoda</taxon>
        <taxon>Insecta</taxon>
        <taxon>Pterygota</taxon>
        <taxon>Neoptera</taxon>
        <taxon>Paraneoptera</taxon>
        <taxon>Hemiptera</taxon>
        <taxon>Sternorrhyncha</taxon>
        <taxon>Aphidomorpha</taxon>
        <taxon>Aphidoidea</taxon>
        <taxon>Aphididae</taxon>
        <taxon>Macrosiphini</taxon>
        <taxon>Macrosiphum</taxon>
    </lineage>
</organism>